<dbReference type="InterPro" id="IPR001128">
    <property type="entry name" value="Cyt_P450"/>
</dbReference>
<dbReference type="InterPro" id="IPR002401">
    <property type="entry name" value="Cyt_P450_E_grp-I"/>
</dbReference>
<comment type="similarity">
    <text evidence="2 8">Belongs to the cytochrome P450 family.</text>
</comment>
<keyword evidence="11" id="KW-1185">Reference proteome</keyword>
<feature type="transmembrane region" description="Helical" evidence="9">
    <location>
        <begin position="6"/>
        <end position="24"/>
    </location>
</feature>
<dbReference type="CDD" id="cd11065">
    <property type="entry name" value="CYP64-like"/>
    <property type="match status" value="1"/>
</dbReference>
<evidence type="ECO:0000256" key="8">
    <source>
        <dbReference type="RuleBase" id="RU000461"/>
    </source>
</evidence>
<dbReference type="GO" id="GO:0020037">
    <property type="term" value="F:heme binding"/>
    <property type="evidence" value="ECO:0007669"/>
    <property type="project" value="InterPro"/>
</dbReference>
<dbReference type="EMBL" id="KN846972">
    <property type="protein sequence ID" value="KIW79160.1"/>
    <property type="molecule type" value="Genomic_DNA"/>
</dbReference>
<protein>
    <recommendedName>
        <fullName evidence="12">Cytochrome P450</fullName>
    </recommendedName>
</protein>
<keyword evidence="4 8" id="KW-0560">Oxidoreductase</keyword>
<dbReference type="PRINTS" id="PR00463">
    <property type="entry name" value="EP450I"/>
</dbReference>
<comment type="cofactor">
    <cofactor evidence="1 7">
        <name>heme</name>
        <dbReference type="ChEBI" id="CHEBI:30413"/>
    </cofactor>
</comment>
<dbReference type="OrthoDB" id="1103324at2759"/>
<evidence type="ECO:0000256" key="4">
    <source>
        <dbReference type="ARBA" id="ARBA00023002"/>
    </source>
</evidence>
<evidence type="ECO:0000313" key="11">
    <source>
        <dbReference type="Proteomes" id="UP000053029"/>
    </source>
</evidence>
<dbReference type="GO" id="GO:0005506">
    <property type="term" value="F:iron ion binding"/>
    <property type="evidence" value="ECO:0007669"/>
    <property type="project" value="InterPro"/>
</dbReference>
<keyword evidence="9" id="KW-1133">Transmembrane helix</keyword>
<dbReference type="GO" id="GO:0004497">
    <property type="term" value="F:monooxygenase activity"/>
    <property type="evidence" value="ECO:0007669"/>
    <property type="project" value="UniProtKB-KW"/>
</dbReference>
<dbReference type="VEuPathDB" id="FungiDB:Z517_05772"/>
<keyword evidence="5 7" id="KW-0408">Iron</keyword>
<dbReference type="AlphaFoldDB" id="A0A0D2GKV6"/>
<dbReference type="InterPro" id="IPR017972">
    <property type="entry name" value="Cyt_P450_CS"/>
</dbReference>
<evidence type="ECO:0000256" key="6">
    <source>
        <dbReference type="ARBA" id="ARBA00023033"/>
    </source>
</evidence>
<dbReference type="Proteomes" id="UP000053029">
    <property type="component" value="Unassembled WGS sequence"/>
</dbReference>
<keyword evidence="6 8" id="KW-0503">Monooxygenase</keyword>
<dbReference type="InterPro" id="IPR036396">
    <property type="entry name" value="Cyt_P450_sf"/>
</dbReference>
<evidence type="ECO:0000256" key="7">
    <source>
        <dbReference type="PIRSR" id="PIRSR602401-1"/>
    </source>
</evidence>
<dbReference type="PRINTS" id="PR00385">
    <property type="entry name" value="P450"/>
</dbReference>
<evidence type="ECO:0000256" key="1">
    <source>
        <dbReference type="ARBA" id="ARBA00001971"/>
    </source>
</evidence>
<dbReference type="PANTHER" id="PTHR46300">
    <property type="entry name" value="P450, PUTATIVE (EUROFUNG)-RELATED-RELATED"/>
    <property type="match status" value="1"/>
</dbReference>
<evidence type="ECO:0000256" key="3">
    <source>
        <dbReference type="ARBA" id="ARBA00022723"/>
    </source>
</evidence>
<feature type="binding site" description="axial binding residue" evidence="7">
    <location>
        <position position="456"/>
    </location>
    <ligand>
        <name>heme</name>
        <dbReference type="ChEBI" id="CHEBI:30413"/>
    </ligand>
    <ligandPart>
        <name>Fe</name>
        <dbReference type="ChEBI" id="CHEBI:18248"/>
    </ligandPart>
</feature>
<dbReference type="Pfam" id="PF00067">
    <property type="entry name" value="p450"/>
    <property type="match status" value="1"/>
</dbReference>
<gene>
    <name evidence="10" type="ORF">Z517_05772</name>
</gene>
<dbReference type="PANTHER" id="PTHR46300:SF2">
    <property type="entry name" value="CYTOCHROME P450 MONOOXYGENASE ALNH-RELATED"/>
    <property type="match status" value="1"/>
</dbReference>
<sequence length="554" mass="63144">MATVDIHIVSGVLLGSVIFGVLLWKVSHYGMRLDGYPPGPPTIPILGNLHQLPDSNLHFCLQRWAQEYGPIYSLKLGSQTQIVVSSQTIIRDLLEKRSNIYSTRMDMFIRENSDNLNILFRNNDDIWRRQRRMYHLRLNAKGADSYIPYQLFESRQLLHDFLVAPDDYDRNFRRYTSSVASTLAFGWRTPSMDIPAVAGMCDVGTHLSWNDRNVRIANSLQMTDWYPSLRPVFNLIPTRLSGLKQDLKEIRKLEEGLFIDLFQEAKARNREGRIRPCFSNDMISANEKAGADRLGDKELAHNAVQAAMGATDTQWNTLKGFLKAMVLFPKVQKEAQAEIDKVVGPNRMPSWSDREHLPYIRGVVEESLRWFPTTLLGAVPHGVAQDDIYIGYKIPAGAGIINNVWTINNDPERYKNPREFDPRRHDLDKTSGEFFGINSNTTERPHMNFGAGRRVCPGFHVAERGLFIAIVRMLWAFSMSRGVDEQGNPVPIDRDAVTGGLVAGPAPFSCKIVPRDEGRRAKIIQSWDEALTSLDKDFDFTDEYFKREFQHVKA</sequence>
<reference evidence="10 11" key="1">
    <citation type="submission" date="2015-01" db="EMBL/GenBank/DDBJ databases">
        <title>The Genome Sequence of Fonsecaea pedrosoi CBS 271.37.</title>
        <authorList>
            <consortium name="The Broad Institute Genomics Platform"/>
            <person name="Cuomo C."/>
            <person name="de Hoog S."/>
            <person name="Gorbushina A."/>
            <person name="Stielow B."/>
            <person name="Teixiera M."/>
            <person name="Abouelleil A."/>
            <person name="Chapman S.B."/>
            <person name="Priest M."/>
            <person name="Young S.K."/>
            <person name="Wortman J."/>
            <person name="Nusbaum C."/>
            <person name="Birren B."/>
        </authorList>
    </citation>
    <scope>NUCLEOTIDE SEQUENCE [LARGE SCALE GENOMIC DNA]</scope>
    <source>
        <strain evidence="10 11">CBS 271.37</strain>
    </source>
</reference>
<keyword evidence="7 8" id="KW-0349">Heme</keyword>
<dbReference type="RefSeq" id="XP_013282968.1">
    <property type="nucleotide sequence ID" value="XM_013427514.1"/>
</dbReference>
<accession>A0A0D2GKV6</accession>
<dbReference type="InterPro" id="IPR050364">
    <property type="entry name" value="Cytochrome_P450_fung"/>
</dbReference>
<name>A0A0D2GKV6_9EURO</name>
<dbReference type="PROSITE" id="PS00086">
    <property type="entry name" value="CYTOCHROME_P450"/>
    <property type="match status" value="1"/>
</dbReference>
<dbReference type="STRING" id="1442368.A0A0D2GKV6"/>
<evidence type="ECO:0000256" key="5">
    <source>
        <dbReference type="ARBA" id="ARBA00023004"/>
    </source>
</evidence>
<proteinExistence type="inferred from homology"/>
<organism evidence="10 11">
    <name type="scientific">Fonsecaea pedrosoi CBS 271.37</name>
    <dbReference type="NCBI Taxonomy" id="1442368"/>
    <lineage>
        <taxon>Eukaryota</taxon>
        <taxon>Fungi</taxon>
        <taxon>Dikarya</taxon>
        <taxon>Ascomycota</taxon>
        <taxon>Pezizomycotina</taxon>
        <taxon>Eurotiomycetes</taxon>
        <taxon>Chaetothyriomycetidae</taxon>
        <taxon>Chaetothyriales</taxon>
        <taxon>Herpotrichiellaceae</taxon>
        <taxon>Fonsecaea</taxon>
    </lineage>
</organism>
<dbReference type="Gene3D" id="1.10.630.10">
    <property type="entry name" value="Cytochrome P450"/>
    <property type="match status" value="1"/>
</dbReference>
<evidence type="ECO:0008006" key="12">
    <source>
        <dbReference type="Google" id="ProtNLM"/>
    </source>
</evidence>
<dbReference type="GeneID" id="25305262"/>
<keyword evidence="9" id="KW-0472">Membrane</keyword>
<evidence type="ECO:0000256" key="9">
    <source>
        <dbReference type="SAM" id="Phobius"/>
    </source>
</evidence>
<evidence type="ECO:0000256" key="2">
    <source>
        <dbReference type="ARBA" id="ARBA00010617"/>
    </source>
</evidence>
<dbReference type="HOGENOM" id="CLU_001570_2_1_1"/>
<evidence type="ECO:0000313" key="10">
    <source>
        <dbReference type="EMBL" id="KIW79160.1"/>
    </source>
</evidence>
<keyword evidence="9" id="KW-0812">Transmembrane</keyword>
<keyword evidence="3 7" id="KW-0479">Metal-binding</keyword>
<dbReference type="GO" id="GO:0016705">
    <property type="term" value="F:oxidoreductase activity, acting on paired donors, with incorporation or reduction of molecular oxygen"/>
    <property type="evidence" value="ECO:0007669"/>
    <property type="project" value="InterPro"/>
</dbReference>
<dbReference type="SUPFAM" id="SSF48264">
    <property type="entry name" value="Cytochrome P450"/>
    <property type="match status" value="1"/>
</dbReference>